<dbReference type="InterPro" id="IPR036397">
    <property type="entry name" value="RNaseH_sf"/>
</dbReference>
<dbReference type="EMBL" id="AMWG01000174">
    <property type="protein sequence ID" value="ELP29970.1"/>
    <property type="molecule type" value="Genomic_DNA"/>
</dbReference>
<evidence type="ECO:0000256" key="1">
    <source>
        <dbReference type="ARBA" id="ARBA00022722"/>
    </source>
</evidence>
<evidence type="ECO:0000313" key="6">
    <source>
        <dbReference type="Proteomes" id="UP000010959"/>
    </source>
</evidence>
<sequence length="198" mass="22183">MLFFEIEWTAAMARKLDQILVVDVESTCWDGEPPEGEESEIIEIGLCLVDVASLKRIGKHSILVKPERSTISKFCTELTTLTPEMFTDAGTLADAVKRLKKEFASKDRLWASWGDYDRRQFERVCQSAGVGYPFGLTHLNVKTLFAVSLGLNHEVGLDGAYNKLGMTMEGTHHLGDDDAWNIADVLCRLLFKSRKLAL</sequence>
<name>L7C861_RHOBT</name>
<dbReference type="Gene3D" id="3.30.420.10">
    <property type="entry name" value="Ribonuclease H-like superfamily/Ribonuclease H"/>
    <property type="match status" value="1"/>
</dbReference>
<dbReference type="PATRIC" id="fig|993516.3.peg.6488"/>
<reference evidence="5 6" key="1">
    <citation type="journal article" date="2013" name="Mar. Genomics">
        <title>Expression of sulfatases in Rhodopirellula baltica and the diversity of sulfatases in the genus Rhodopirellula.</title>
        <authorList>
            <person name="Wegner C.E."/>
            <person name="Richter-Heitmann T."/>
            <person name="Klindworth A."/>
            <person name="Klockow C."/>
            <person name="Richter M."/>
            <person name="Achstetter T."/>
            <person name="Glockner F.O."/>
            <person name="Harder J."/>
        </authorList>
    </citation>
    <scope>NUCLEOTIDE SEQUENCE [LARGE SCALE GENOMIC DNA]</scope>
    <source>
        <strain evidence="5 6">SWK14</strain>
    </source>
</reference>
<protein>
    <submittedName>
        <fullName evidence="5">Exonuclease RNase T and DNA polymerase III</fullName>
    </submittedName>
</protein>
<evidence type="ECO:0000259" key="4">
    <source>
        <dbReference type="SMART" id="SM00479"/>
    </source>
</evidence>
<evidence type="ECO:0000256" key="2">
    <source>
        <dbReference type="ARBA" id="ARBA00022801"/>
    </source>
</evidence>
<keyword evidence="1" id="KW-0540">Nuclease</keyword>
<dbReference type="CDD" id="cd06133">
    <property type="entry name" value="ERI-1_3'hExo_like"/>
    <property type="match status" value="1"/>
</dbReference>
<evidence type="ECO:0000313" key="5">
    <source>
        <dbReference type="EMBL" id="ELP29970.1"/>
    </source>
</evidence>
<dbReference type="SMART" id="SM00479">
    <property type="entry name" value="EXOIII"/>
    <property type="match status" value="1"/>
</dbReference>
<feature type="domain" description="Exonuclease" evidence="4">
    <location>
        <begin position="18"/>
        <end position="195"/>
    </location>
</feature>
<dbReference type="InterPro" id="IPR013520">
    <property type="entry name" value="Ribonucl_H"/>
</dbReference>
<dbReference type="AlphaFoldDB" id="L7C861"/>
<dbReference type="Proteomes" id="UP000010959">
    <property type="component" value="Unassembled WGS sequence"/>
</dbReference>
<dbReference type="Pfam" id="PF00929">
    <property type="entry name" value="RNase_T"/>
    <property type="match status" value="1"/>
</dbReference>
<organism evidence="5 6">
    <name type="scientific">Rhodopirellula baltica SWK14</name>
    <dbReference type="NCBI Taxonomy" id="993516"/>
    <lineage>
        <taxon>Bacteria</taxon>
        <taxon>Pseudomonadati</taxon>
        <taxon>Planctomycetota</taxon>
        <taxon>Planctomycetia</taxon>
        <taxon>Pirellulales</taxon>
        <taxon>Pirellulaceae</taxon>
        <taxon>Rhodopirellula</taxon>
    </lineage>
</organism>
<dbReference type="SUPFAM" id="SSF53098">
    <property type="entry name" value="Ribonuclease H-like"/>
    <property type="match status" value="1"/>
</dbReference>
<evidence type="ECO:0000256" key="3">
    <source>
        <dbReference type="ARBA" id="ARBA00022839"/>
    </source>
</evidence>
<dbReference type="PANTHER" id="PTHR23044:SF61">
    <property type="entry name" value="3'-5' EXORIBONUCLEASE 1-RELATED"/>
    <property type="match status" value="1"/>
</dbReference>
<dbReference type="GO" id="GO:0006259">
    <property type="term" value="P:DNA metabolic process"/>
    <property type="evidence" value="ECO:0007669"/>
    <property type="project" value="UniProtKB-ARBA"/>
</dbReference>
<gene>
    <name evidence="5" type="ORF">RBSWK_06058</name>
</gene>
<dbReference type="InterPro" id="IPR047201">
    <property type="entry name" value="ERI-1_3'hExo-like"/>
</dbReference>
<dbReference type="PANTHER" id="PTHR23044">
    <property type="entry name" value="3'-5' EXONUCLEASE ERI1-RELATED"/>
    <property type="match status" value="1"/>
</dbReference>
<proteinExistence type="predicted"/>
<accession>L7C861</accession>
<dbReference type="InterPro" id="IPR051274">
    <property type="entry name" value="3-5_Exoribonuclease"/>
</dbReference>
<keyword evidence="3 5" id="KW-0269">Exonuclease</keyword>
<dbReference type="GO" id="GO:0003676">
    <property type="term" value="F:nucleic acid binding"/>
    <property type="evidence" value="ECO:0007669"/>
    <property type="project" value="InterPro"/>
</dbReference>
<dbReference type="InterPro" id="IPR012337">
    <property type="entry name" value="RNaseH-like_sf"/>
</dbReference>
<dbReference type="GO" id="GO:0000175">
    <property type="term" value="F:3'-5'-RNA exonuclease activity"/>
    <property type="evidence" value="ECO:0007669"/>
    <property type="project" value="InterPro"/>
</dbReference>
<keyword evidence="2" id="KW-0378">Hydrolase</keyword>
<comment type="caution">
    <text evidence="5">The sequence shown here is derived from an EMBL/GenBank/DDBJ whole genome shotgun (WGS) entry which is preliminary data.</text>
</comment>